<organism evidence="10 11">
    <name type="scientific">Skermanella aerolata</name>
    <dbReference type="NCBI Taxonomy" id="393310"/>
    <lineage>
        <taxon>Bacteria</taxon>
        <taxon>Pseudomonadati</taxon>
        <taxon>Pseudomonadota</taxon>
        <taxon>Alphaproteobacteria</taxon>
        <taxon>Rhodospirillales</taxon>
        <taxon>Azospirillaceae</taxon>
        <taxon>Skermanella</taxon>
    </lineage>
</organism>
<feature type="transmembrane region" description="Helical" evidence="8">
    <location>
        <begin position="132"/>
        <end position="153"/>
    </location>
</feature>
<dbReference type="AlphaFoldDB" id="A0A512DVR3"/>
<dbReference type="GO" id="GO:0005886">
    <property type="term" value="C:plasma membrane"/>
    <property type="evidence" value="ECO:0007669"/>
    <property type="project" value="UniProtKB-SubCell"/>
</dbReference>
<proteinExistence type="inferred from homology"/>
<dbReference type="InterPro" id="IPR022929">
    <property type="entry name" value="Put_MntP"/>
</dbReference>
<dbReference type="PANTHER" id="PTHR35529">
    <property type="entry name" value="MANGANESE EFFLUX PUMP MNTP-RELATED"/>
    <property type="match status" value="1"/>
</dbReference>
<evidence type="ECO:0000256" key="2">
    <source>
        <dbReference type="ARBA" id="ARBA00022475"/>
    </source>
</evidence>
<dbReference type="Pfam" id="PF02659">
    <property type="entry name" value="Mntp"/>
    <property type="match status" value="1"/>
</dbReference>
<dbReference type="RefSeq" id="WP_044429854.1">
    <property type="nucleotide sequence ID" value="NZ_BJYZ01000021.1"/>
</dbReference>
<dbReference type="EMBL" id="BJYZ01000021">
    <property type="protein sequence ID" value="GEO40340.1"/>
    <property type="molecule type" value="Genomic_DNA"/>
</dbReference>
<protein>
    <recommendedName>
        <fullName evidence="8">Putative manganese efflux pump MntP</fullName>
    </recommendedName>
</protein>
<sequence length="187" mass="18968">MFGATSFALALSLSMDSFAAALGRGAAQNKPGLPEALRVGLIFGICQLLMSVAGWAVGSSFADVVQDYDHWIAFALLLAIGGSMLRNAITGETDDPAAAKRSGWLSLLTTGVATSIDASAVGVGLAMADVNIALTASLVGLVTFLMGFGGVMLGRAAGPMLGRRAELIGGLGLVAIGTKILVEHTLF</sequence>
<comment type="similarity">
    <text evidence="8">Belongs to the MntP (TC 9.B.29) family.</text>
</comment>
<keyword evidence="6 8" id="KW-0472">Membrane</keyword>
<keyword evidence="1 8" id="KW-0813">Transport</keyword>
<evidence type="ECO:0000256" key="8">
    <source>
        <dbReference type="HAMAP-Rule" id="MF_01521"/>
    </source>
</evidence>
<dbReference type="Proteomes" id="UP000321523">
    <property type="component" value="Unassembled WGS sequence"/>
</dbReference>
<comment type="caution">
    <text evidence="8">Lacks conserved residue(s) required for the propagation of feature annotation.</text>
</comment>
<gene>
    <name evidence="8 10" type="primary">mntP</name>
    <name evidence="10" type="ORF">SAE02_44880</name>
</gene>
<dbReference type="PANTHER" id="PTHR35529:SF1">
    <property type="entry name" value="MANGANESE EFFLUX PUMP MNTP-RELATED"/>
    <property type="match status" value="1"/>
</dbReference>
<keyword evidence="9" id="KW-0732">Signal</keyword>
<comment type="caution">
    <text evidence="10">The sequence shown here is derived from an EMBL/GenBank/DDBJ whole genome shotgun (WGS) entry which is preliminary data.</text>
</comment>
<feature type="transmembrane region" description="Helical" evidence="8">
    <location>
        <begin position="70"/>
        <end position="89"/>
    </location>
</feature>
<evidence type="ECO:0000256" key="5">
    <source>
        <dbReference type="ARBA" id="ARBA00023065"/>
    </source>
</evidence>
<evidence type="ECO:0000256" key="4">
    <source>
        <dbReference type="ARBA" id="ARBA00022989"/>
    </source>
</evidence>
<evidence type="ECO:0000256" key="7">
    <source>
        <dbReference type="ARBA" id="ARBA00023211"/>
    </source>
</evidence>
<keyword evidence="4 8" id="KW-1133">Transmembrane helix</keyword>
<feature type="transmembrane region" description="Helical" evidence="8">
    <location>
        <begin position="37"/>
        <end position="58"/>
    </location>
</feature>
<evidence type="ECO:0000256" key="1">
    <source>
        <dbReference type="ARBA" id="ARBA00022448"/>
    </source>
</evidence>
<dbReference type="HAMAP" id="MF_01521">
    <property type="entry name" value="MntP_pump"/>
    <property type="match status" value="1"/>
</dbReference>
<reference evidence="10 11" key="1">
    <citation type="submission" date="2019-07" db="EMBL/GenBank/DDBJ databases">
        <title>Whole genome shotgun sequence of Skermanella aerolata NBRC 106429.</title>
        <authorList>
            <person name="Hosoyama A."/>
            <person name="Uohara A."/>
            <person name="Ohji S."/>
            <person name="Ichikawa N."/>
        </authorList>
    </citation>
    <scope>NUCLEOTIDE SEQUENCE [LARGE SCALE GENOMIC DNA]</scope>
    <source>
        <strain evidence="10 11">NBRC 106429</strain>
    </source>
</reference>
<evidence type="ECO:0000256" key="3">
    <source>
        <dbReference type="ARBA" id="ARBA00022692"/>
    </source>
</evidence>
<keyword evidence="3 8" id="KW-0812">Transmembrane</keyword>
<dbReference type="OrthoDB" id="9811590at2"/>
<keyword evidence="11" id="KW-1185">Reference proteome</keyword>
<feature type="chain" id="PRO_5021725206" description="Putative manganese efflux pump MntP" evidence="9">
    <location>
        <begin position="20"/>
        <end position="187"/>
    </location>
</feature>
<comment type="function">
    <text evidence="8">Probably functions as a manganese efflux pump.</text>
</comment>
<keyword evidence="5 8" id="KW-0406">Ion transport</keyword>
<dbReference type="GO" id="GO:0005384">
    <property type="term" value="F:manganese ion transmembrane transporter activity"/>
    <property type="evidence" value="ECO:0007669"/>
    <property type="project" value="UniProtKB-UniRule"/>
</dbReference>
<keyword evidence="7 8" id="KW-0464">Manganese</keyword>
<evidence type="ECO:0000256" key="6">
    <source>
        <dbReference type="ARBA" id="ARBA00023136"/>
    </source>
</evidence>
<name>A0A512DVR3_9PROT</name>
<feature type="signal peptide" evidence="9">
    <location>
        <begin position="1"/>
        <end position="19"/>
    </location>
</feature>
<evidence type="ECO:0000313" key="11">
    <source>
        <dbReference type="Proteomes" id="UP000321523"/>
    </source>
</evidence>
<evidence type="ECO:0000313" key="10">
    <source>
        <dbReference type="EMBL" id="GEO40340.1"/>
    </source>
</evidence>
<accession>A0A512DVR3</accession>
<comment type="subcellular location">
    <subcellularLocation>
        <location evidence="8">Cell membrane</location>
        <topology evidence="8">Multi-pass membrane protein</topology>
    </subcellularLocation>
</comment>
<keyword evidence="2 8" id="KW-1003">Cell membrane</keyword>
<evidence type="ECO:0000256" key="9">
    <source>
        <dbReference type="SAM" id="SignalP"/>
    </source>
</evidence>
<dbReference type="InterPro" id="IPR003810">
    <property type="entry name" value="Mntp/YtaF"/>
</dbReference>